<dbReference type="PROSITE" id="PS51257">
    <property type="entry name" value="PROKAR_LIPOPROTEIN"/>
    <property type="match status" value="1"/>
</dbReference>
<keyword evidence="3" id="KW-0862">Zinc</keyword>
<dbReference type="EMBL" id="HG970333">
    <property type="status" value="NOT_ANNOTATED_CDS"/>
    <property type="molecule type" value="Genomic_DNA"/>
</dbReference>
<dbReference type="InterPro" id="IPR002893">
    <property type="entry name" value="Znf_MYND"/>
</dbReference>
<organism evidence="5">
    <name type="scientific">Gibberella zeae (strain ATCC MYA-4620 / CBS 123657 / FGSC 9075 / NRRL 31084 / PH-1)</name>
    <name type="common">Wheat head blight fungus</name>
    <name type="synonym">Fusarium graminearum</name>
    <dbReference type="NCBI Taxonomy" id="229533"/>
    <lineage>
        <taxon>Eukaryota</taxon>
        <taxon>Fungi</taxon>
        <taxon>Dikarya</taxon>
        <taxon>Ascomycota</taxon>
        <taxon>Pezizomycotina</taxon>
        <taxon>Sordariomycetes</taxon>
        <taxon>Hypocreomycetidae</taxon>
        <taxon>Hypocreales</taxon>
        <taxon>Nectriaceae</taxon>
        <taxon>Fusarium</taxon>
    </lineage>
</organism>
<dbReference type="GO" id="GO:0008270">
    <property type="term" value="F:zinc ion binding"/>
    <property type="evidence" value="ECO:0007669"/>
    <property type="project" value="UniProtKB-KW"/>
</dbReference>
<dbReference type="AlphaFoldDB" id="I1RHP4"/>
<evidence type="ECO:0000256" key="2">
    <source>
        <dbReference type="ARBA" id="ARBA00022771"/>
    </source>
</evidence>
<dbReference type="HOGENOM" id="CLU_041470_1_0_1"/>
<gene>
    <name evidence="5" type="primary">FG03305.1</name>
</gene>
<evidence type="ECO:0000256" key="1">
    <source>
        <dbReference type="ARBA" id="ARBA00022723"/>
    </source>
</evidence>
<dbReference type="Pfam" id="PF01753">
    <property type="entry name" value="zf-MYND"/>
    <property type="match status" value="1"/>
</dbReference>
<keyword evidence="2" id="KW-0863">Zinc-finger</keyword>
<reference evidence="5" key="1">
    <citation type="journal article" date="2007" name="Science">
        <title>The Fusarium graminearum genome reveals a link between localized polymorphism and pathogen specialization.</title>
        <authorList>
            <person name="Cuomo C.A."/>
            <person name="Gueldener U."/>
            <person name="Xu J.-R."/>
            <person name="Trail F."/>
            <person name="Turgeon B.G."/>
            <person name="Di Pietro A."/>
            <person name="Walton J.D."/>
            <person name="Ma L.-J."/>
            <person name="Baker S.E."/>
            <person name="Rep M."/>
            <person name="Adam G."/>
            <person name="Antoniw J."/>
            <person name="Baldwin T."/>
            <person name="Calvo S.E."/>
            <person name="Chang Y.-L."/>
            <person name="DeCaprio D."/>
            <person name="Gale L.R."/>
            <person name="Gnerre S."/>
            <person name="Goswami R.S."/>
            <person name="Hammond-Kosack K."/>
            <person name="Harris L.J."/>
            <person name="Hilburn K."/>
            <person name="Kennell J.C."/>
            <person name="Kroken S."/>
            <person name="Magnuson J.K."/>
            <person name="Mannhaupt G."/>
            <person name="Mauceli E.W."/>
            <person name="Mewes H.-W."/>
            <person name="Mitterbauer R."/>
            <person name="Muehlbauer G."/>
            <person name="Muensterkoetter M."/>
            <person name="Nelson D."/>
            <person name="O'Donnell K."/>
            <person name="Ouellet T."/>
            <person name="Qi W."/>
            <person name="Quesneville H."/>
            <person name="Roncero M.I.G."/>
            <person name="Seong K.-Y."/>
            <person name="Tetko I.V."/>
            <person name="Urban M."/>
            <person name="Waalwijk C."/>
            <person name="Ward T.J."/>
            <person name="Yao J."/>
            <person name="Birren B.W."/>
            <person name="Kistler H.C."/>
        </authorList>
    </citation>
    <scope>NUCLEOTIDE SEQUENCE [LARGE SCALE GENOMIC DNA]</scope>
    <source>
        <strain evidence="5">PH-1 / ATCC MYA-4620 / FGSC 9075 / NRRL 31084</strain>
    </source>
</reference>
<dbReference type="SUPFAM" id="SSF144232">
    <property type="entry name" value="HIT/MYND zinc finger-like"/>
    <property type="match status" value="1"/>
</dbReference>
<keyword evidence="1" id="KW-0479">Metal-binding</keyword>
<accession>A0A098DGK1</accession>
<evidence type="ECO:0000256" key="3">
    <source>
        <dbReference type="ARBA" id="ARBA00022833"/>
    </source>
</evidence>
<evidence type="ECO:0000259" key="4">
    <source>
        <dbReference type="Pfam" id="PF01753"/>
    </source>
</evidence>
<dbReference type="EnsemblFungi" id="CEF78079">
    <property type="protein sequence ID" value="CEF78079"/>
    <property type="gene ID" value="FGRRES_03305"/>
</dbReference>
<feature type="domain" description="MYND-type" evidence="4">
    <location>
        <begin position="19"/>
        <end position="48"/>
    </location>
</feature>
<protein>
    <recommendedName>
        <fullName evidence="4">MYND-type domain-containing protein</fullName>
    </recommendedName>
</protein>
<name>I1RHP4_GIBZE</name>
<dbReference type="RefSeq" id="XP_011322439.1">
    <property type="nucleotide sequence ID" value="XM_011324137.1"/>
</dbReference>
<dbReference type="KEGG" id="fgr:FGSG_03305"/>
<reference evidence="5" key="3">
    <citation type="submission" date="2017-01" db="UniProtKB">
        <authorList>
            <consortium name="EnsemblFungi"/>
        </authorList>
    </citation>
    <scope>IDENTIFICATION</scope>
    <source>
        <strain evidence="5">PH-1 / ATCC MYA-4620 / FGSC 9075 / NRRL 31084</strain>
    </source>
</reference>
<proteinExistence type="predicted"/>
<accession>I1RHP4</accession>
<sequence>MPRMNLGLPYNHCSLASGCRVGFQSPNLLRCGACQVVKYCGKPHQKAKLRAEPGEDTGGENPFDTAVGQFWYFRSTRPYMSAYDFIKWYAVVPDEHYTWNYTSLSFLDLHDQNALEPVFEKTHYHDVSFTVALTLIKIRLMQDLDSLHAFVLRNPDVVSQEKYLDLINQLRAQILQLYKKVNEDNPHFWSGVLNPNLYAYDVPSVYTLGSREEAVLIFRQSWYSWSETQLAVRYIRGIITNDM</sequence>
<reference evidence="5" key="2">
    <citation type="journal article" date="2010" name="Nature">
        <title>Comparative genomics reveals mobile pathogenicity chromosomes in Fusarium.</title>
        <authorList>
            <person name="Ma L.J."/>
            <person name="van der Does H.C."/>
            <person name="Borkovich K.A."/>
            <person name="Coleman J.J."/>
            <person name="Daboussi M.J."/>
            <person name="Di Pietro A."/>
            <person name="Dufresne M."/>
            <person name="Freitag M."/>
            <person name="Grabherr M."/>
            <person name="Henrissat B."/>
            <person name="Houterman P.M."/>
            <person name="Kang S."/>
            <person name="Shim W.B."/>
            <person name="Woloshuk C."/>
            <person name="Xie X."/>
            <person name="Xu J.R."/>
            <person name="Antoniw J."/>
            <person name="Baker S.E."/>
            <person name="Bluhm B.H."/>
            <person name="Breakspear A."/>
            <person name="Brown D.W."/>
            <person name="Butchko R.A."/>
            <person name="Chapman S."/>
            <person name="Coulson R."/>
            <person name="Coutinho P.M."/>
            <person name="Danchin E.G."/>
            <person name="Diener A."/>
            <person name="Gale L.R."/>
            <person name="Gardiner D.M."/>
            <person name="Goff S."/>
            <person name="Hammond-Kosack K.E."/>
            <person name="Hilburn K."/>
            <person name="Hua-Van A."/>
            <person name="Jonkers W."/>
            <person name="Kazan K."/>
            <person name="Kodira C.D."/>
            <person name="Koehrsen M."/>
            <person name="Kumar L."/>
            <person name="Lee Y.H."/>
            <person name="Li L."/>
            <person name="Manners J.M."/>
            <person name="Miranda-Saavedra D."/>
            <person name="Mukherjee M."/>
            <person name="Park G."/>
            <person name="Park J."/>
            <person name="Park S.Y."/>
            <person name="Proctor R.H."/>
            <person name="Regev A."/>
            <person name="Ruiz-Roldan M.C."/>
            <person name="Sain D."/>
            <person name="Sakthikumar S."/>
            <person name="Sykes S."/>
            <person name="Schwartz D.C."/>
            <person name="Turgeon B.G."/>
            <person name="Wapinski I."/>
            <person name="Yoder O."/>
            <person name="Young S."/>
            <person name="Zeng Q."/>
            <person name="Zhou S."/>
            <person name="Galagan J."/>
            <person name="Cuomo C.A."/>
            <person name="Kistler H.C."/>
            <person name="Rep M."/>
        </authorList>
    </citation>
    <scope>GENOME REANNOTATION</scope>
    <source>
        <strain evidence="5">PH-1 / ATCC MYA-4620 / FGSC 9075 / NRRL 31084</strain>
    </source>
</reference>
<dbReference type="OrthoDB" id="5952526at2759"/>
<evidence type="ECO:0000313" key="5">
    <source>
        <dbReference type="EnsemblFungi" id="CEF78079"/>
    </source>
</evidence>